<dbReference type="OrthoDB" id="1778922at2"/>
<evidence type="ECO:0000256" key="1">
    <source>
        <dbReference type="ARBA" id="ARBA00022801"/>
    </source>
</evidence>
<dbReference type="GO" id="GO:0004519">
    <property type="term" value="F:endonuclease activity"/>
    <property type="evidence" value="ECO:0007669"/>
    <property type="project" value="UniProtKB-KW"/>
</dbReference>
<evidence type="ECO:0000313" key="3">
    <source>
        <dbReference type="EMBL" id="PCR99966.1"/>
    </source>
</evidence>
<dbReference type="Pfam" id="PF08722">
    <property type="entry name" value="Tn7_TnsA-like_N"/>
    <property type="match status" value="1"/>
</dbReference>
<dbReference type="AlphaFoldDB" id="A0A1K2HJS3"/>
<keyword evidence="6" id="KW-1185">Reference proteome</keyword>
<dbReference type="Gene3D" id="3.40.1350.10">
    <property type="match status" value="1"/>
</dbReference>
<name>A0A1K2HJS3_9LACT</name>
<evidence type="ECO:0000313" key="4">
    <source>
        <dbReference type="EMBL" id="SFZ76793.1"/>
    </source>
</evidence>
<reference evidence="3 6" key="1">
    <citation type="submission" date="2014-12" db="EMBL/GenBank/DDBJ databases">
        <title>Draft genome sequences of 10 type strains of Lactococcus.</title>
        <authorList>
            <person name="Sun Z."/>
            <person name="Zhong Z."/>
            <person name="Liu W."/>
            <person name="Zhang W."/>
            <person name="Zhang H."/>
        </authorList>
    </citation>
    <scope>NUCLEOTIDE SEQUENCE [LARGE SCALE GENOMIC DNA]</scope>
    <source>
        <strain evidence="3 6">DSM 22330</strain>
    </source>
</reference>
<dbReference type="Proteomes" id="UP000218979">
    <property type="component" value="Unassembled WGS sequence"/>
</dbReference>
<keyword evidence="4" id="KW-0255">Endonuclease</keyword>
<proteinExistence type="predicted"/>
<dbReference type="STRING" id="1122154.SAMN02746068_02085"/>
<gene>
    <name evidence="3" type="ORF">RR45_GL001421</name>
    <name evidence="4" type="ORF">SAMN02746068_02085</name>
</gene>
<dbReference type="InterPro" id="IPR011856">
    <property type="entry name" value="tRNA_endonuc-like_dom_sf"/>
</dbReference>
<evidence type="ECO:0000313" key="5">
    <source>
        <dbReference type="Proteomes" id="UP000185655"/>
    </source>
</evidence>
<accession>A0A1K2HJS3</accession>
<evidence type="ECO:0000259" key="2">
    <source>
        <dbReference type="Pfam" id="PF08722"/>
    </source>
</evidence>
<feature type="domain" description="TnsA endonuclease N-terminal" evidence="2">
    <location>
        <begin position="50"/>
        <end position="126"/>
    </location>
</feature>
<dbReference type="EMBL" id="FPKS01000021">
    <property type="protein sequence ID" value="SFZ76793.1"/>
    <property type="molecule type" value="Genomic_DNA"/>
</dbReference>
<dbReference type="RefSeq" id="WP_031367188.1">
    <property type="nucleotide sequence ID" value="NZ_FPKS01000021.1"/>
</dbReference>
<reference evidence="4 5" key="2">
    <citation type="submission" date="2016-11" db="EMBL/GenBank/DDBJ databases">
        <authorList>
            <person name="Jaros S."/>
            <person name="Januszkiewicz K."/>
            <person name="Wedrychowicz H."/>
        </authorList>
    </citation>
    <scope>NUCLEOTIDE SEQUENCE [LARGE SCALE GENOMIC DNA]</scope>
    <source>
        <strain evidence="4 5">DSM 22330</strain>
    </source>
</reference>
<sequence length="219" mass="25420">MTDYTPALNNYSAMRKFGNNRWILYSVKAGRKIILFSNLEYYNYLFSEFDPSIVFLCEQAPKISVELDDGVKKSIFDLVTIDEFGNEIFVECKYSKDLTKPKVKKQLQAQRFWCKKNGYNHKLFTEESLLGREIEISNLMQFHSIIQSEKIDESTIEIITQLLKDESKTIKVIANFVQMPLEKIICQVIHGFHRGNFSLPISSEHLNSNMEVKSIAKKA</sequence>
<dbReference type="InterPro" id="IPR014833">
    <property type="entry name" value="TnsA_N"/>
</dbReference>
<dbReference type="GO" id="GO:0016787">
    <property type="term" value="F:hydrolase activity"/>
    <property type="evidence" value="ECO:0007669"/>
    <property type="project" value="UniProtKB-KW"/>
</dbReference>
<keyword evidence="4" id="KW-0540">Nuclease</keyword>
<protein>
    <submittedName>
        <fullName evidence="4">TnsA endonuclease N terminal</fullName>
    </submittedName>
</protein>
<dbReference type="Proteomes" id="UP000185655">
    <property type="component" value="Unassembled WGS sequence"/>
</dbReference>
<dbReference type="SUPFAM" id="SSF52980">
    <property type="entry name" value="Restriction endonuclease-like"/>
    <property type="match status" value="1"/>
</dbReference>
<dbReference type="EMBL" id="JXJT01000033">
    <property type="protein sequence ID" value="PCR99966.1"/>
    <property type="molecule type" value="Genomic_DNA"/>
</dbReference>
<dbReference type="GO" id="GO:0003676">
    <property type="term" value="F:nucleic acid binding"/>
    <property type="evidence" value="ECO:0007669"/>
    <property type="project" value="InterPro"/>
</dbReference>
<evidence type="ECO:0000313" key="6">
    <source>
        <dbReference type="Proteomes" id="UP000218979"/>
    </source>
</evidence>
<dbReference type="InterPro" id="IPR011335">
    <property type="entry name" value="Restrct_endonuc-II-like"/>
</dbReference>
<keyword evidence="1" id="KW-0378">Hydrolase</keyword>
<organism evidence="4 5">
    <name type="scientific">Pseudolactococcus chungangensis CAU 28 = DSM 22330</name>
    <dbReference type="NCBI Taxonomy" id="1122154"/>
    <lineage>
        <taxon>Bacteria</taxon>
        <taxon>Bacillati</taxon>
        <taxon>Bacillota</taxon>
        <taxon>Bacilli</taxon>
        <taxon>Lactobacillales</taxon>
        <taxon>Streptococcaceae</taxon>
        <taxon>Pseudolactococcus</taxon>
    </lineage>
</organism>